<feature type="region of interest" description="Disordered" evidence="1">
    <location>
        <begin position="59"/>
        <end position="79"/>
    </location>
</feature>
<dbReference type="EMBL" id="BTSY01000069">
    <property type="protein sequence ID" value="GMT37200.1"/>
    <property type="molecule type" value="Genomic_DNA"/>
</dbReference>
<evidence type="ECO:0000313" key="4">
    <source>
        <dbReference type="Proteomes" id="UP001432322"/>
    </source>
</evidence>
<dbReference type="AlphaFoldDB" id="A0AAV5WQK9"/>
<keyword evidence="4" id="KW-1185">Reference proteome</keyword>
<dbReference type="Proteomes" id="UP001432322">
    <property type="component" value="Unassembled WGS sequence"/>
</dbReference>
<evidence type="ECO:0000313" key="3">
    <source>
        <dbReference type="EMBL" id="GMT37200.1"/>
    </source>
</evidence>
<gene>
    <name evidence="2" type="ORF">PFISCL1PPCAC_25202</name>
    <name evidence="3" type="ORF">PFISCL1PPCAC_28497</name>
</gene>
<evidence type="ECO:0000256" key="1">
    <source>
        <dbReference type="SAM" id="MobiDB-lite"/>
    </source>
</evidence>
<comment type="caution">
    <text evidence="2">The sequence shown here is derived from an EMBL/GenBank/DDBJ whole genome shotgun (WGS) entry which is preliminary data.</text>
</comment>
<accession>A0AAV5WQK9</accession>
<feature type="non-terminal residue" evidence="2">
    <location>
        <position position="79"/>
    </location>
</feature>
<dbReference type="EMBL" id="BTSY01000006">
    <property type="protein sequence ID" value="GMT33905.1"/>
    <property type="molecule type" value="Genomic_DNA"/>
</dbReference>
<feature type="non-terminal residue" evidence="2">
    <location>
        <position position="1"/>
    </location>
</feature>
<evidence type="ECO:0000313" key="2">
    <source>
        <dbReference type="EMBL" id="GMT33905.1"/>
    </source>
</evidence>
<proteinExistence type="predicted"/>
<reference evidence="2" key="1">
    <citation type="submission" date="2023-10" db="EMBL/GenBank/DDBJ databases">
        <title>Genome assembly of Pristionchus species.</title>
        <authorList>
            <person name="Yoshida K."/>
            <person name="Sommer R.J."/>
        </authorList>
    </citation>
    <scope>NUCLEOTIDE SEQUENCE</scope>
    <source>
        <strain evidence="2">RS5133</strain>
    </source>
</reference>
<protein>
    <submittedName>
        <fullName evidence="2">Uncharacterized protein</fullName>
    </submittedName>
</protein>
<sequence>FLPHNGVVRVQIASGGFTRFSIDLSPFLSGQMSRVVLSFAGLTFDRLTRDFIRNWHRKRDEKGTSGRERHYARVKWEGG</sequence>
<name>A0AAV5WQK9_9BILA</name>
<organism evidence="2 4">
    <name type="scientific">Pristionchus fissidentatus</name>
    <dbReference type="NCBI Taxonomy" id="1538716"/>
    <lineage>
        <taxon>Eukaryota</taxon>
        <taxon>Metazoa</taxon>
        <taxon>Ecdysozoa</taxon>
        <taxon>Nematoda</taxon>
        <taxon>Chromadorea</taxon>
        <taxon>Rhabditida</taxon>
        <taxon>Rhabditina</taxon>
        <taxon>Diplogasteromorpha</taxon>
        <taxon>Diplogasteroidea</taxon>
        <taxon>Neodiplogasteridae</taxon>
        <taxon>Pristionchus</taxon>
    </lineage>
</organism>